<feature type="region of interest" description="Disordered" evidence="1">
    <location>
        <begin position="45"/>
        <end position="65"/>
    </location>
</feature>
<evidence type="ECO:0000313" key="2">
    <source>
        <dbReference type="EMBL" id="KKN10975.1"/>
    </source>
</evidence>
<sequence>MTPKKKECVFTVYERNAVDNNFQGRSIGYGTLLKKCTCPRCMEEKEQNKRMEERINNSSKQRKEG</sequence>
<name>A0A0F9MUI7_9ZZZZ</name>
<proteinExistence type="predicted"/>
<dbReference type="AlphaFoldDB" id="A0A0F9MUI7"/>
<comment type="caution">
    <text evidence="2">The sequence shown here is derived from an EMBL/GenBank/DDBJ whole genome shotgun (WGS) entry which is preliminary data.</text>
</comment>
<evidence type="ECO:0000256" key="1">
    <source>
        <dbReference type="SAM" id="MobiDB-lite"/>
    </source>
</evidence>
<dbReference type="EMBL" id="LAZR01004188">
    <property type="protein sequence ID" value="KKN10975.1"/>
    <property type="molecule type" value="Genomic_DNA"/>
</dbReference>
<protein>
    <submittedName>
        <fullName evidence="2">Uncharacterized protein</fullName>
    </submittedName>
</protein>
<gene>
    <name evidence="2" type="ORF">LCGC14_1031240</name>
</gene>
<accession>A0A0F9MUI7</accession>
<organism evidence="2">
    <name type="scientific">marine sediment metagenome</name>
    <dbReference type="NCBI Taxonomy" id="412755"/>
    <lineage>
        <taxon>unclassified sequences</taxon>
        <taxon>metagenomes</taxon>
        <taxon>ecological metagenomes</taxon>
    </lineage>
</organism>
<reference evidence="2" key="1">
    <citation type="journal article" date="2015" name="Nature">
        <title>Complex archaea that bridge the gap between prokaryotes and eukaryotes.</title>
        <authorList>
            <person name="Spang A."/>
            <person name="Saw J.H."/>
            <person name="Jorgensen S.L."/>
            <person name="Zaremba-Niedzwiedzka K."/>
            <person name="Martijn J."/>
            <person name="Lind A.E."/>
            <person name="van Eijk R."/>
            <person name="Schleper C."/>
            <person name="Guy L."/>
            <person name="Ettema T.J."/>
        </authorList>
    </citation>
    <scope>NUCLEOTIDE SEQUENCE</scope>
</reference>